<accession>A0ABX6IIA2</accession>
<proteinExistence type="predicted"/>
<dbReference type="EMBL" id="CP045809">
    <property type="protein sequence ID" value="QHN35091.1"/>
    <property type="molecule type" value="Genomic_DNA"/>
</dbReference>
<dbReference type="Pfam" id="PF05742">
    <property type="entry name" value="TANGO2"/>
    <property type="match status" value="1"/>
</dbReference>
<dbReference type="RefSeq" id="WP_213248989.1">
    <property type="nucleotide sequence ID" value="NZ_CP045806.1"/>
</dbReference>
<gene>
    <name evidence="1" type="ORF">GII31_09445</name>
</gene>
<evidence type="ECO:0000313" key="1">
    <source>
        <dbReference type="EMBL" id="QHN35091.1"/>
    </source>
</evidence>
<dbReference type="InterPro" id="IPR008551">
    <property type="entry name" value="TANGO2"/>
</dbReference>
<name>A0ABX6IIA2_9ACTN</name>
<evidence type="ECO:0008006" key="3">
    <source>
        <dbReference type="Google" id="ProtNLM"/>
    </source>
</evidence>
<organism evidence="1 2">
    <name type="scientific">Gordonia pseudamarae</name>
    <dbReference type="NCBI Taxonomy" id="2831662"/>
    <lineage>
        <taxon>Bacteria</taxon>
        <taxon>Bacillati</taxon>
        <taxon>Actinomycetota</taxon>
        <taxon>Actinomycetes</taxon>
        <taxon>Mycobacteriales</taxon>
        <taxon>Gordoniaceae</taxon>
        <taxon>Gordonia</taxon>
    </lineage>
</organism>
<reference evidence="1" key="1">
    <citation type="journal article" date="2021" name="Nat. Microbiol.">
        <title>Cocultivation of an ultrasmall environmental parasitic bacterium with lytic ability against bacteria associated with wastewater foams.</title>
        <authorList>
            <person name="Batinovic S."/>
            <person name="Rose J.J.A."/>
            <person name="Ratcliffe J."/>
            <person name="Seviour R.J."/>
            <person name="Petrovski S."/>
        </authorList>
    </citation>
    <scope>NUCLEOTIDE SEQUENCE</scope>
    <source>
        <strain evidence="1">CON9</strain>
    </source>
</reference>
<dbReference type="PANTHER" id="PTHR17985:SF8">
    <property type="entry name" value="TRANSPORT AND GOLGI ORGANIZATION PROTEIN 2 HOMOLOG"/>
    <property type="match status" value="1"/>
</dbReference>
<protein>
    <recommendedName>
        <fullName evidence="3">NRDE family protein</fullName>
    </recommendedName>
</protein>
<sequence>MCLIVFAVNVIDGYPLVVAANRDEFYFRGSEPIHRWADAPIIAGRDAVAGGTWMGVSTEVPGRFAAVTNVRDGEPVPQPDKRSRGALPVDFLTSGISPADEARRLADTADAYAPVNLLVSDGDSLWWAANRPEVAAQRVTDGVHGLSNGALDNSWPKVTRTVDSVAGMLNTVAPQSDTVDEALFAILADDRPAPDESLPDTGVGLDRERDLSPAFIRIPGYGTRTSSVLWMRADGHGVLTERRFDEGRYLDQSVIEW</sequence>
<evidence type="ECO:0000313" key="2">
    <source>
        <dbReference type="Proteomes" id="UP001059836"/>
    </source>
</evidence>
<dbReference type="Proteomes" id="UP001059836">
    <property type="component" value="Chromosome"/>
</dbReference>
<keyword evidence="2" id="KW-1185">Reference proteome</keyword>
<dbReference type="PANTHER" id="PTHR17985">
    <property type="entry name" value="SER/THR-RICH PROTEIN T10 IN DGCR REGION"/>
    <property type="match status" value="1"/>
</dbReference>